<evidence type="ECO:0000313" key="14">
    <source>
        <dbReference type="Proteomes" id="UP001186944"/>
    </source>
</evidence>
<dbReference type="GO" id="GO:0016020">
    <property type="term" value="C:membrane"/>
    <property type="evidence" value="ECO:0007669"/>
    <property type="project" value="UniProtKB-SubCell"/>
</dbReference>
<evidence type="ECO:0000256" key="11">
    <source>
        <dbReference type="SAM" id="Phobius"/>
    </source>
</evidence>
<keyword evidence="4" id="KW-0479">Metal-binding</keyword>
<evidence type="ECO:0000256" key="8">
    <source>
        <dbReference type="ARBA" id="ARBA00023136"/>
    </source>
</evidence>
<dbReference type="Pfam" id="PF25993">
    <property type="entry name" value="zf-B_box_ZFPL1"/>
    <property type="match status" value="1"/>
</dbReference>
<comment type="caution">
    <text evidence="13">The sequence shown here is derived from an EMBL/GenBank/DDBJ whole genome shotgun (WGS) entry which is preliminary data.</text>
</comment>
<evidence type="ECO:0000259" key="12">
    <source>
        <dbReference type="PROSITE" id="PS50089"/>
    </source>
</evidence>
<dbReference type="InterPro" id="IPR039043">
    <property type="entry name" value="ZFPL1"/>
</dbReference>
<keyword evidence="5 9" id="KW-0863">Zinc-finger</keyword>
<dbReference type="InterPro" id="IPR019786">
    <property type="entry name" value="Zinc_finger_PHD-type_CS"/>
</dbReference>
<evidence type="ECO:0000256" key="3">
    <source>
        <dbReference type="ARBA" id="ARBA00022692"/>
    </source>
</evidence>
<evidence type="ECO:0000256" key="5">
    <source>
        <dbReference type="ARBA" id="ARBA00022771"/>
    </source>
</evidence>
<name>A0AA88Y0B0_PINIB</name>
<dbReference type="InterPro" id="IPR001841">
    <property type="entry name" value="Znf_RING"/>
</dbReference>
<evidence type="ECO:0000256" key="7">
    <source>
        <dbReference type="ARBA" id="ARBA00022989"/>
    </source>
</evidence>
<evidence type="ECO:0000256" key="10">
    <source>
        <dbReference type="SAM" id="MobiDB-lite"/>
    </source>
</evidence>
<reference evidence="13" key="1">
    <citation type="submission" date="2019-08" db="EMBL/GenBank/DDBJ databases">
        <title>The improved chromosome-level genome for the pearl oyster Pinctada fucata martensii using PacBio sequencing and Hi-C.</title>
        <authorList>
            <person name="Zheng Z."/>
        </authorList>
    </citation>
    <scope>NUCLEOTIDE SEQUENCE</scope>
    <source>
        <strain evidence="13">ZZ-2019</strain>
        <tissue evidence="13">Adductor muscle</tissue>
    </source>
</reference>
<dbReference type="AlphaFoldDB" id="A0AA88Y0B0"/>
<dbReference type="PANTHER" id="PTHR12981:SF0">
    <property type="entry name" value="ZINC FINGER PROTEIN-LIKE 1"/>
    <property type="match status" value="1"/>
</dbReference>
<dbReference type="Pfam" id="PF25998">
    <property type="entry name" value="U-box_ZFPL1"/>
    <property type="match status" value="1"/>
</dbReference>
<sequence>MGLCKCPKKKVTNIFCFEHRVNVCEHCLVANHEKCVVKSYLLWLQDSDYNPICKLCDKRLDDDDCGECVRLVCYCLFHWSCINQYAQQMPPNTAPAGYLCPECQAGIFPAQNLVSPVADKLKEKLSTVNWARAGLGLPLIDEPVEEEIKPTKATAAEASIASNTPSTPAKSDTASLQYVSSALGVTPLASSPKYTRPSAHVSPNQHSVISVDAGTSARGLEKSFAMGDTRKLFDTTKEETTGLLNMSTDHDENKYRRRSAFEWLTKWLNSRENKHKKKDPNAVRKKFLMVLVIGIIGFITLVIVFSRLGERATDDDPFLDPRANPNIIVDDVDKNRVLVN</sequence>
<organism evidence="13 14">
    <name type="scientific">Pinctada imbricata</name>
    <name type="common">Atlantic pearl-oyster</name>
    <name type="synonym">Pinctada martensii</name>
    <dbReference type="NCBI Taxonomy" id="66713"/>
    <lineage>
        <taxon>Eukaryota</taxon>
        <taxon>Metazoa</taxon>
        <taxon>Spiralia</taxon>
        <taxon>Lophotrochozoa</taxon>
        <taxon>Mollusca</taxon>
        <taxon>Bivalvia</taxon>
        <taxon>Autobranchia</taxon>
        <taxon>Pteriomorphia</taxon>
        <taxon>Pterioida</taxon>
        <taxon>Pterioidea</taxon>
        <taxon>Pteriidae</taxon>
        <taxon>Pinctada</taxon>
    </lineage>
</organism>
<dbReference type="GO" id="GO:0008270">
    <property type="term" value="F:zinc ion binding"/>
    <property type="evidence" value="ECO:0007669"/>
    <property type="project" value="UniProtKB-KW"/>
</dbReference>
<keyword evidence="6" id="KW-0862">Zinc</keyword>
<evidence type="ECO:0000313" key="13">
    <source>
        <dbReference type="EMBL" id="KAK3091521.1"/>
    </source>
</evidence>
<keyword evidence="14" id="KW-1185">Reference proteome</keyword>
<keyword evidence="7 11" id="KW-1133">Transmembrane helix</keyword>
<evidence type="ECO:0000256" key="4">
    <source>
        <dbReference type="ARBA" id="ARBA00022723"/>
    </source>
</evidence>
<feature type="domain" description="RING-type" evidence="12">
    <location>
        <begin position="53"/>
        <end position="104"/>
    </location>
</feature>
<dbReference type="InterPro" id="IPR058731">
    <property type="entry name" value="Znf-B_box_ZFPL1-like"/>
</dbReference>
<evidence type="ECO:0000256" key="1">
    <source>
        <dbReference type="ARBA" id="ARBA00004167"/>
    </source>
</evidence>
<evidence type="ECO:0000256" key="6">
    <source>
        <dbReference type="ARBA" id="ARBA00022833"/>
    </source>
</evidence>
<gene>
    <name evidence="13" type="ORF">FSP39_020459</name>
</gene>
<dbReference type="Proteomes" id="UP001186944">
    <property type="component" value="Unassembled WGS sequence"/>
</dbReference>
<accession>A0AA88Y0B0</accession>
<dbReference type="PANTHER" id="PTHR12981">
    <property type="entry name" value="ZINC FINGER PROTEIN-LIKE 1"/>
    <property type="match status" value="1"/>
</dbReference>
<evidence type="ECO:0000256" key="9">
    <source>
        <dbReference type="PROSITE-ProRule" id="PRU00175"/>
    </source>
</evidence>
<proteinExistence type="inferred from homology"/>
<dbReference type="PROSITE" id="PS01359">
    <property type="entry name" value="ZF_PHD_1"/>
    <property type="match status" value="1"/>
</dbReference>
<keyword evidence="3 11" id="KW-0812">Transmembrane</keyword>
<feature type="region of interest" description="Disordered" evidence="10">
    <location>
        <begin position="153"/>
        <end position="172"/>
    </location>
</feature>
<comment type="similarity">
    <text evidence="2">Belongs to the ZFPL1 family.</text>
</comment>
<dbReference type="InterPro" id="IPR058730">
    <property type="entry name" value="U-box_ZFPL1-like"/>
</dbReference>
<protein>
    <recommendedName>
        <fullName evidence="12">RING-type domain-containing protein</fullName>
    </recommendedName>
</protein>
<dbReference type="EMBL" id="VSWD01000010">
    <property type="protein sequence ID" value="KAK3091521.1"/>
    <property type="molecule type" value="Genomic_DNA"/>
</dbReference>
<keyword evidence="8 11" id="KW-0472">Membrane</keyword>
<dbReference type="PROSITE" id="PS50089">
    <property type="entry name" value="ZF_RING_2"/>
    <property type="match status" value="1"/>
</dbReference>
<feature type="compositionally biased region" description="Polar residues" evidence="10">
    <location>
        <begin position="160"/>
        <end position="172"/>
    </location>
</feature>
<feature type="transmembrane region" description="Helical" evidence="11">
    <location>
        <begin position="287"/>
        <end position="308"/>
    </location>
</feature>
<evidence type="ECO:0000256" key="2">
    <source>
        <dbReference type="ARBA" id="ARBA00005561"/>
    </source>
</evidence>
<comment type="subcellular location">
    <subcellularLocation>
        <location evidence="1">Membrane</location>
        <topology evidence="1">Single-pass membrane protein</topology>
    </subcellularLocation>
</comment>
<dbReference type="GO" id="GO:0005794">
    <property type="term" value="C:Golgi apparatus"/>
    <property type="evidence" value="ECO:0007669"/>
    <property type="project" value="TreeGrafter"/>
</dbReference>
<dbReference type="CDD" id="cd16487">
    <property type="entry name" value="mRING-H2-C3DHC3_ZFPL1"/>
    <property type="match status" value="1"/>
</dbReference>